<proteinExistence type="predicted"/>
<sequence>MHIKNSSILRLASSIVVAAALAFGGAAMADPLNVQATMVPKEQIKLDFKDGSGHFVLMVRREGTASGTGLLNEASIVEFGRHDIVPGISGDPSGYLVATKGEGNVAYNSSGPCARSSCRARMANLSSTTTDSGKSFPAQGVSKASKAPESCTSNRPAPPIASSSSMAIWRQLNPEHVYFISREPFRTVAPS</sequence>
<name>A0A1J5PR79_9ZZZZ</name>
<protein>
    <submittedName>
        <fullName evidence="2">Uncharacterized protein</fullName>
    </submittedName>
</protein>
<dbReference type="EMBL" id="MLJW01005700">
    <property type="protein sequence ID" value="OIQ67795.1"/>
    <property type="molecule type" value="Genomic_DNA"/>
</dbReference>
<dbReference type="AlphaFoldDB" id="A0A1J5PR79"/>
<accession>A0A1J5PR79</accession>
<organism evidence="2">
    <name type="scientific">mine drainage metagenome</name>
    <dbReference type="NCBI Taxonomy" id="410659"/>
    <lineage>
        <taxon>unclassified sequences</taxon>
        <taxon>metagenomes</taxon>
        <taxon>ecological metagenomes</taxon>
    </lineage>
</organism>
<comment type="caution">
    <text evidence="2">The sequence shown here is derived from an EMBL/GenBank/DDBJ whole genome shotgun (WGS) entry which is preliminary data.</text>
</comment>
<gene>
    <name evidence="2" type="ORF">GALL_506230</name>
</gene>
<evidence type="ECO:0000256" key="1">
    <source>
        <dbReference type="SAM" id="MobiDB-lite"/>
    </source>
</evidence>
<feature type="region of interest" description="Disordered" evidence="1">
    <location>
        <begin position="125"/>
        <end position="162"/>
    </location>
</feature>
<evidence type="ECO:0000313" key="2">
    <source>
        <dbReference type="EMBL" id="OIQ67795.1"/>
    </source>
</evidence>
<reference evidence="2" key="1">
    <citation type="submission" date="2016-10" db="EMBL/GenBank/DDBJ databases">
        <title>Sequence of Gallionella enrichment culture.</title>
        <authorList>
            <person name="Poehlein A."/>
            <person name="Muehling M."/>
            <person name="Daniel R."/>
        </authorList>
    </citation>
    <scope>NUCLEOTIDE SEQUENCE</scope>
</reference>